<protein>
    <submittedName>
        <fullName evidence="1">Uncharacterized protein</fullName>
    </submittedName>
</protein>
<gene>
    <name evidence="1" type="ORF">ATANTOWER_007604</name>
</gene>
<dbReference type="Proteomes" id="UP001345963">
    <property type="component" value="Unassembled WGS sequence"/>
</dbReference>
<organism evidence="1 2">
    <name type="scientific">Ataeniobius toweri</name>
    <dbReference type="NCBI Taxonomy" id="208326"/>
    <lineage>
        <taxon>Eukaryota</taxon>
        <taxon>Metazoa</taxon>
        <taxon>Chordata</taxon>
        <taxon>Craniata</taxon>
        <taxon>Vertebrata</taxon>
        <taxon>Euteleostomi</taxon>
        <taxon>Actinopterygii</taxon>
        <taxon>Neopterygii</taxon>
        <taxon>Teleostei</taxon>
        <taxon>Neoteleostei</taxon>
        <taxon>Acanthomorphata</taxon>
        <taxon>Ovalentaria</taxon>
        <taxon>Atherinomorphae</taxon>
        <taxon>Cyprinodontiformes</taxon>
        <taxon>Goodeidae</taxon>
        <taxon>Ataeniobius</taxon>
    </lineage>
</organism>
<sequence length="165" mass="18556">MIVSCSGYKFVDCTTMMQYYCSTTSQRGSVGLRSGGCGGHWNTVKSLPFLKKLVGDDLSFVALCGMMHHLAGNSHQKMGTVTVLKKMTYMISNNTYTGRGVQTMLIWYYGVQSVPKQYPPIPLNHHHQPHRLIHRMDPCFHVNQETFYQSLIALNPLSSTFCVSV</sequence>
<evidence type="ECO:0000313" key="1">
    <source>
        <dbReference type="EMBL" id="MED6245755.1"/>
    </source>
</evidence>
<accession>A0ABU7B805</accession>
<comment type="caution">
    <text evidence="1">The sequence shown here is derived from an EMBL/GenBank/DDBJ whole genome shotgun (WGS) entry which is preliminary data.</text>
</comment>
<evidence type="ECO:0000313" key="2">
    <source>
        <dbReference type="Proteomes" id="UP001345963"/>
    </source>
</evidence>
<reference evidence="1 2" key="1">
    <citation type="submission" date="2021-07" db="EMBL/GenBank/DDBJ databases">
        <authorList>
            <person name="Palmer J.M."/>
        </authorList>
    </citation>
    <scope>NUCLEOTIDE SEQUENCE [LARGE SCALE GENOMIC DNA]</scope>
    <source>
        <strain evidence="1 2">AT_MEX2019</strain>
        <tissue evidence="1">Muscle</tissue>
    </source>
</reference>
<proteinExistence type="predicted"/>
<name>A0ABU7B805_9TELE</name>
<dbReference type="EMBL" id="JAHUTI010041224">
    <property type="protein sequence ID" value="MED6245755.1"/>
    <property type="molecule type" value="Genomic_DNA"/>
</dbReference>
<keyword evidence="2" id="KW-1185">Reference proteome</keyword>